<dbReference type="NCBIfam" id="NF006879">
    <property type="entry name" value="PRK09375.1-4"/>
    <property type="match status" value="1"/>
</dbReference>
<dbReference type="SUPFAM" id="SSF142754">
    <property type="entry name" value="NadA-like"/>
    <property type="match status" value="1"/>
</dbReference>
<keyword evidence="9" id="KW-0963">Cytoplasm</keyword>
<dbReference type="OrthoDB" id="9801204at2"/>
<dbReference type="EC" id="2.5.1.72" evidence="2 9"/>
<organism evidence="10 11">
    <name type="scientific">Desulfoglaeba alkanexedens ALDC</name>
    <dbReference type="NCBI Taxonomy" id="980445"/>
    <lineage>
        <taxon>Bacteria</taxon>
        <taxon>Pseudomonadati</taxon>
        <taxon>Thermodesulfobacteriota</taxon>
        <taxon>Syntrophobacteria</taxon>
        <taxon>Syntrophobacterales</taxon>
        <taxon>Syntrophobacteraceae</taxon>
        <taxon>Desulfoglaeba</taxon>
    </lineage>
</organism>
<dbReference type="KEGG" id="dax:FDQ92_09330"/>
<evidence type="ECO:0000256" key="7">
    <source>
        <dbReference type="ARBA" id="ARBA00023004"/>
    </source>
</evidence>
<feature type="binding site" evidence="9">
    <location>
        <position position="130"/>
    </location>
    <ligand>
        <name>iminosuccinate</name>
        <dbReference type="ChEBI" id="CHEBI:77875"/>
    </ligand>
</feature>
<feature type="binding site" evidence="9">
    <location>
        <position position="261"/>
    </location>
    <ligand>
        <name>[4Fe-4S] cluster</name>
        <dbReference type="ChEBI" id="CHEBI:49883"/>
    </ligand>
</feature>
<dbReference type="Pfam" id="PF02445">
    <property type="entry name" value="NadA"/>
    <property type="match status" value="1"/>
</dbReference>
<keyword evidence="5 9" id="KW-0808">Transferase</keyword>
<keyword evidence="6 9" id="KW-0479">Metal-binding</keyword>
<comment type="catalytic activity">
    <reaction evidence="9">
        <text>iminosuccinate + dihydroxyacetone phosphate = quinolinate + phosphate + 2 H2O + H(+)</text>
        <dbReference type="Rhea" id="RHEA:25888"/>
        <dbReference type="ChEBI" id="CHEBI:15377"/>
        <dbReference type="ChEBI" id="CHEBI:15378"/>
        <dbReference type="ChEBI" id="CHEBI:29959"/>
        <dbReference type="ChEBI" id="CHEBI:43474"/>
        <dbReference type="ChEBI" id="CHEBI:57642"/>
        <dbReference type="ChEBI" id="CHEBI:77875"/>
        <dbReference type="EC" id="2.5.1.72"/>
    </reaction>
</comment>
<reference evidence="10 11" key="2">
    <citation type="submission" date="2019-05" db="EMBL/GenBank/DDBJ databases">
        <authorList>
            <person name="Suflita J.M."/>
            <person name="Marks C.R."/>
        </authorList>
    </citation>
    <scope>NUCLEOTIDE SEQUENCE [LARGE SCALE GENOMIC DNA]</scope>
    <source>
        <strain evidence="10 11">ALDC</strain>
    </source>
</reference>
<dbReference type="NCBIfam" id="NF006878">
    <property type="entry name" value="PRK09375.1-2"/>
    <property type="match status" value="1"/>
</dbReference>
<feature type="binding site" evidence="9">
    <location>
        <position position="173"/>
    </location>
    <ligand>
        <name>[4Fe-4S] cluster</name>
        <dbReference type="ChEBI" id="CHEBI:49883"/>
    </ligand>
</feature>
<evidence type="ECO:0000256" key="1">
    <source>
        <dbReference type="ARBA" id="ARBA00005065"/>
    </source>
</evidence>
<keyword evidence="7 9" id="KW-0408">Iron</keyword>
<keyword evidence="3 9" id="KW-0004">4Fe-4S</keyword>
<feature type="binding site" evidence="9">
    <location>
        <position position="87"/>
    </location>
    <ligand>
        <name>[4Fe-4S] cluster</name>
        <dbReference type="ChEBI" id="CHEBI:49883"/>
    </ligand>
</feature>
<dbReference type="NCBIfam" id="TIGR00550">
    <property type="entry name" value="nadA"/>
    <property type="match status" value="1"/>
</dbReference>
<feature type="binding site" evidence="9">
    <location>
        <begin position="113"/>
        <end position="115"/>
    </location>
    <ligand>
        <name>iminosuccinate</name>
        <dbReference type="ChEBI" id="CHEBI:77875"/>
    </ligand>
</feature>
<evidence type="ECO:0000313" key="11">
    <source>
        <dbReference type="Proteomes" id="UP000298602"/>
    </source>
</evidence>
<protein>
    <recommendedName>
        <fullName evidence="2 9">Quinolinate synthase</fullName>
        <ecNumber evidence="2 9">2.5.1.72</ecNumber>
    </recommendedName>
</protein>
<accession>A0A4P8L6E3</accession>
<evidence type="ECO:0000256" key="4">
    <source>
        <dbReference type="ARBA" id="ARBA00022642"/>
    </source>
</evidence>
<evidence type="ECO:0000256" key="3">
    <source>
        <dbReference type="ARBA" id="ARBA00022485"/>
    </source>
</evidence>
<gene>
    <name evidence="9 10" type="primary">nadA</name>
    <name evidence="10" type="ORF">FDQ92_09330</name>
</gene>
<keyword evidence="8 9" id="KW-0411">Iron-sulfur</keyword>
<dbReference type="RefSeq" id="WP_137424439.1">
    <property type="nucleotide sequence ID" value="NZ_CP040098.1"/>
</dbReference>
<evidence type="ECO:0000256" key="9">
    <source>
        <dbReference type="HAMAP-Rule" id="MF_00568"/>
    </source>
</evidence>
<dbReference type="EMBL" id="CP040098">
    <property type="protein sequence ID" value="QCQ22342.1"/>
    <property type="molecule type" value="Genomic_DNA"/>
</dbReference>
<reference evidence="10 11" key="1">
    <citation type="submission" date="2019-05" db="EMBL/GenBank/DDBJ databases">
        <title>The Complete Genome Sequence of the n-alkane-degrading Desulfoglaeba alkanexedens ALDC reveals multiple alkylsuccinate synthase gene clusters.</title>
        <authorList>
            <person name="Callaghan A.V."/>
            <person name="Davidova I.A."/>
            <person name="Duncan K.E."/>
            <person name="Morris B."/>
            <person name="McInerney M.J."/>
        </authorList>
    </citation>
    <scope>NUCLEOTIDE SEQUENCE [LARGE SCALE GENOMIC DNA]</scope>
    <source>
        <strain evidence="10 11">ALDC</strain>
    </source>
</reference>
<dbReference type="GO" id="GO:0005737">
    <property type="term" value="C:cytoplasm"/>
    <property type="evidence" value="ECO:0007669"/>
    <property type="project" value="UniProtKB-SubCell"/>
</dbReference>
<dbReference type="GO" id="GO:0051539">
    <property type="term" value="F:4 iron, 4 sulfur cluster binding"/>
    <property type="evidence" value="ECO:0007669"/>
    <property type="project" value="UniProtKB-KW"/>
</dbReference>
<evidence type="ECO:0000313" key="10">
    <source>
        <dbReference type="EMBL" id="QCQ22342.1"/>
    </source>
</evidence>
<dbReference type="InterPro" id="IPR023066">
    <property type="entry name" value="Quinolinate_synth_type2"/>
</dbReference>
<comment type="similarity">
    <text evidence="9">Belongs to the quinolinate synthase family. Type 2 subfamily.</text>
</comment>
<dbReference type="PANTHER" id="PTHR30573">
    <property type="entry name" value="QUINOLINATE SYNTHETASE A"/>
    <property type="match status" value="1"/>
</dbReference>
<feature type="binding site" evidence="9">
    <location>
        <begin position="199"/>
        <end position="201"/>
    </location>
    <ligand>
        <name>iminosuccinate</name>
        <dbReference type="ChEBI" id="CHEBI:77875"/>
    </ligand>
</feature>
<comment type="subcellular location">
    <subcellularLocation>
        <location evidence="9">Cytoplasm</location>
    </subcellularLocation>
</comment>
<comment type="pathway">
    <text evidence="1 9">Cofactor biosynthesis; NAD(+) biosynthesis; quinolinate from iminoaspartate: step 1/1.</text>
</comment>
<dbReference type="PANTHER" id="PTHR30573:SF0">
    <property type="entry name" value="QUINOLINATE SYNTHASE, CHLOROPLASTIC"/>
    <property type="match status" value="1"/>
</dbReference>
<dbReference type="GO" id="GO:0046872">
    <property type="term" value="F:metal ion binding"/>
    <property type="evidence" value="ECO:0007669"/>
    <property type="project" value="UniProtKB-KW"/>
</dbReference>
<proteinExistence type="inferred from homology"/>
<dbReference type="GO" id="GO:0008987">
    <property type="term" value="F:quinolinate synthetase A activity"/>
    <property type="evidence" value="ECO:0007669"/>
    <property type="project" value="UniProtKB-UniRule"/>
</dbReference>
<evidence type="ECO:0000256" key="5">
    <source>
        <dbReference type="ARBA" id="ARBA00022679"/>
    </source>
</evidence>
<dbReference type="Gene3D" id="3.40.50.10800">
    <property type="entry name" value="NadA-like"/>
    <property type="match status" value="3"/>
</dbReference>
<comment type="cofactor">
    <cofactor evidence="9">
        <name>[4Fe-4S] cluster</name>
        <dbReference type="ChEBI" id="CHEBI:49883"/>
    </cofactor>
    <text evidence="9">Binds 1 [4Fe-4S] cluster per subunit.</text>
</comment>
<comment type="function">
    <text evidence="9">Catalyzes the condensation of iminoaspartate with dihydroxyacetone phosphate to form quinolinate.</text>
</comment>
<feature type="binding site" evidence="9">
    <location>
        <position position="216"/>
    </location>
    <ligand>
        <name>iminosuccinate</name>
        <dbReference type="ChEBI" id="CHEBI:77875"/>
    </ligand>
</feature>
<feature type="binding site" evidence="9">
    <location>
        <position position="25"/>
    </location>
    <ligand>
        <name>iminosuccinate</name>
        <dbReference type="ChEBI" id="CHEBI:77875"/>
    </ligand>
</feature>
<dbReference type="GO" id="GO:0034628">
    <property type="term" value="P:'de novo' NAD+ biosynthetic process from L-aspartate"/>
    <property type="evidence" value="ECO:0007669"/>
    <property type="project" value="TreeGrafter"/>
</dbReference>
<feature type="binding site" evidence="9">
    <location>
        <position position="42"/>
    </location>
    <ligand>
        <name>iminosuccinate</name>
        <dbReference type="ChEBI" id="CHEBI:77875"/>
    </ligand>
</feature>
<evidence type="ECO:0000256" key="2">
    <source>
        <dbReference type="ARBA" id="ARBA00012669"/>
    </source>
</evidence>
<sequence>MNALDRWTEAIDRLRKQRRAVILAHNYEPPEIQDVADITGDSLELSRRAKETDAEVIVFCGVHFMAETAAILNPEKTVLLPRRDAGCPMADMVTAEDIRSVKQRYPGVPVITYVNSTAEVKAESTICCTSANAVRVVESFREASAVYMAPDRNLARYAARHTSKKVYHWTGYCPFHNRLRAEDVKQRKQEHPEAVFVAHPECRPEVLDLADVVTSTSGMLRFAKESPHSSFIIGTEVGLLHPLRRANPAKAFYPASEKMVCTDMKKISLEDIQRALETLEPRITVPEDVRLRALEAVERMLAAA</sequence>
<dbReference type="AlphaFoldDB" id="A0A4P8L6E3"/>
<dbReference type="UniPathway" id="UPA00253">
    <property type="reaction ID" value="UER00327"/>
</dbReference>
<name>A0A4P8L6E3_9BACT</name>
<evidence type="ECO:0000256" key="8">
    <source>
        <dbReference type="ARBA" id="ARBA00023014"/>
    </source>
</evidence>
<dbReference type="Proteomes" id="UP000298602">
    <property type="component" value="Chromosome"/>
</dbReference>
<dbReference type="InterPro" id="IPR036094">
    <property type="entry name" value="NadA_sf"/>
</dbReference>
<keyword evidence="4 9" id="KW-0662">Pyridine nucleotide biosynthesis</keyword>
<dbReference type="InterPro" id="IPR003473">
    <property type="entry name" value="NadA"/>
</dbReference>
<evidence type="ECO:0000256" key="6">
    <source>
        <dbReference type="ARBA" id="ARBA00022723"/>
    </source>
</evidence>
<dbReference type="HAMAP" id="MF_00568">
    <property type="entry name" value="NadA_type2"/>
    <property type="match status" value="1"/>
</dbReference>
<keyword evidence="11" id="KW-1185">Reference proteome</keyword>